<evidence type="ECO:0000313" key="2">
    <source>
        <dbReference type="Proteomes" id="UP000070544"/>
    </source>
</evidence>
<sequence>MLQPGVLPKPSSLYGTNAIADFNAVAFYPPIWKRPIPTSGSHTTFVANEKIGGRQTKPGVNTCMRATVHHF</sequence>
<protein>
    <submittedName>
        <fullName evidence="1">Uncharacterized protein</fullName>
    </submittedName>
</protein>
<dbReference type="AlphaFoldDB" id="A0A139AKR2"/>
<organism evidence="1 2">
    <name type="scientific">Gonapodya prolifera (strain JEL478)</name>
    <name type="common">Monoblepharis prolifera</name>
    <dbReference type="NCBI Taxonomy" id="1344416"/>
    <lineage>
        <taxon>Eukaryota</taxon>
        <taxon>Fungi</taxon>
        <taxon>Fungi incertae sedis</taxon>
        <taxon>Chytridiomycota</taxon>
        <taxon>Chytridiomycota incertae sedis</taxon>
        <taxon>Monoblepharidomycetes</taxon>
        <taxon>Monoblepharidales</taxon>
        <taxon>Gonapodyaceae</taxon>
        <taxon>Gonapodya</taxon>
    </lineage>
</organism>
<accession>A0A139AKR2</accession>
<dbReference type="Proteomes" id="UP000070544">
    <property type="component" value="Unassembled WGS sequence"/>
</dbReference>
<proteinExistence type="predicted"/>
<gene>
    <name evidence="1" type="ORF">M427DRAFT_55039</name>
</gene>
<dbReference type="EMBL" id="KQ965749">
    <property type="protein sequence ID" value="KXS17015.1"/>
    <property type="molecule type" value="Genomic_DNA"/>
</dbReference>
<evidence type="ECO:0000313" key="1">
    <source>
        <dbReference type="EMBL" id="KXS17015.1"/>
    </source>
</evidence>
<name>A0A139AKR2_GONPJ</name>
<keyword evidence="2" id="KW-1185">Reference proteome</keyword>
<reference evidence="1 2" key="1">
    <citation type="journal article" date="2015" name="Genome Biol. Evol.">
        <title>Phylogenomic analyses indicate that early fungi evolved digesting cell walls of algal ancestors of land plants.</title>
        <authorList>
            <person name="Chang Y."/>
            <person name="Wang S."/>
            <person name="Sekimoto S."/>
            <person name="Aerts A.L."/>
            <person name="Choi C."/>
            <person name="Clum A."/>
            <person name="LaButti K.M."/>
            <person name="Lindquist E.A."/>
            <person name="Yee Ngan C."/>
            <person name="Ohm R.A."/>
            <person name="Salamov A.A."/>
            <person name="Grigoriev I.V."/>
            <person name="Spatafora J.W."/>
            <person name="Berbee M.L."/>
        </authorList>
    </citation>
    <scope>NUCLEOTIDE SEQUENCE [LARGE SCALE GENOMIC DNA]</scope>
    <source>
        <strain evidence="1 2">JEL478</strain>
    </source>
</reference>